<organism evidence="3 4">
    <name type="scientific">Roseibacillus ishigakijimensis</name>
    <dbReference type="NCBI Taxonomy" id="454146"/>
    <lineage>
        <taxon>Bacteria</taxon>
        <taxon>Pseudomonadati</taxon>
        <taxon>Verrucomicrobiota</taxon>
        <taxon>Verrucomicrobiia</taxon>
        <taxon>Verrucomicrobiales</taxon>
        <taxon>Verrucomicrobiaceae</taxon>
        <taxon>Roseibacillus</taxon>
    </lineage>
</organism>
<dbReference type="PANTHER" id="PTHR40094">
    <property type="entry name" value="ALPHA-2-MACROGLOBULIN HOMOLOG"/>
    <property type="match status" value="1"/>
</dbReference>
<dbReference type="GO" id="GO:0004866">
    <property type="term" value="F:endopeptidase inhibitor activity"/>
    <property type="evidence" value="ECO:0007669"/>
    <property type="project" value="InterPro"/>
</dbReference>
<dbReference type="Pfam" id="PF00207">
    <property type="entry name" value="A2M"/>
    <property type="match status" value="1"/>
</dbReference>
<dbReference type="SMART" id="SM01360">
    <property type="entry name" value="A2M"/>
    <property type="match status" value="1"/>
</dbReference>
<dbReference type="InterPro" id="IPR051802">
    <property type="entry name" value="YfhM-like"/>
</dbReference>
<dbReference type="Pfam" id="PF01835">
    <property type="entry name" value="MG2"/>
    <property type="match status" value="1"/>
</dbReference>
<dbReference type="InterPro" id="IPR013783">
    <property type="entry name" value="Ig-like_fold"/>
</dbReference>
<dbReference type="Gene3D" id="2.60.40.10">
    <property type="entry name" value="Immunoglobulins"/>
    <property type="match status" value="1"/>
</dbReference>
<dbReference type="PANTHER" id="PTHR40094:SF1">
    <property type="entry name" value="UBIQUITIN DOMAIN-CONTAINING PROTEIN"/>
    <property type="match status" value="1"/>
</dbReference>
<dbReference type="InterPro" id="IPR002890">
    <property type="entry name" value="MG2"/>
</dbReference>
<evidence type="ECO:0000256" key="1">
    <source>
        <dbReference type="ARBA" id="ARBA00010556"/>
    </source>
</evidence>
<keyword evidence="4" id="KW-1185">Reference proteome</keyword>
<dbReference type="InterPro" id="IPR041246">
    <property type="entry name" value="Bact_MG10"/>
</dbReference>
<dbReference type="SUPFAM" id="SSF48239">
    <property type="entry name" value="Terpenoid cyclases/Protein prenyltransferases"/>
    <property type="match status" value="1"/>
</dbReference>
<feature type="domain" description="Alpha-2-macroglobulin" evidence="2">
    <location>
        <begin position="1204"/>
        <end position="1294"/>
    </location>
</feature>
<dbReference type="Gene3D" id="1.50.10.20">
    <property type="match status" value="1"/>
</dbReference>
<comment type="similarity">
    <text evidence="1">Belongs to the protease inhibitor I39 (alpha-2-macroglobulin) family. Bacterial alpha-2-macroglobulin subfamily.</text>
</comment>
<evidence type="ECO:0000313" key="4">
    <source>
        <dbReference type="Proteomes" id="UP000604083"/>
    </source>
</evidence>
<accession>A0A934RMQ0</accession>
<proteinExistence type="inferred from homology"/>
<gene>
    <name evidence="3" type="ORF">JIN78_00295</name>
</gene>
<reference evidence="3" key="1">
    <citation type="submission" date="2021-01" db="EMBL/GenBank/DDBJ databases">
        <title>Modified the classification status of verrucomicrobia.</title>
        <authorList>
            <person name="Feng X."/>
        </authorList>
    </citation>
    <scope>NUCLEOTIDE SEQUENCE</scope>
    <source>
        <strain evidence="3">KCTC 12986</strain>
    </source>
</reference>
<dbReference type="RefSeq" id="WP_200389918.1">
    <property type="nucleotide sequence ID" value="NZ_JAENIO010000001.1"/>
</dbReference>
<evidence type="ECO:0000313" key="3">
    <source>
        <dbReference type="EMBL" id="MBK1832482.1"/>
    </source>
</evidence>
<name>A0A934RMQ0_9BACT</name>
<dbReference type="InterPro" id="IPR001599">
    <property type="entry name" value="Macroglobln_a2"/>
</dbReference>
<dbReference type="InterPro" id="IPR008930">
    <property type="entry name" value="Terpenoid_cyclase/PrenylTrfase"/>
</dbReference>
<comment type="caution">
    <text evidence="3">The sequence shown here is derived from an EMBL/GenBank/DDBJ whole genome shotgun (WGS) entry which is preliminary data.</text>
</comment>
<protein>
    <recommendedName>
        <fullName evidence="2">Alpha-2-macroglobulin domain-containing protein</fullName>
    </recommendedName>
</protein>
<dbReference type="EMBL" id="JAENIO010000001">
    <property type="protein sequence ID" value="MBK1832482.1"/>
    <property type="molecule type" value="Genomic_DNA"/>
</dbReference>
<dbReference type="Pfam" id="PF17973">
    <property type="entry name" value="bMG10"/>
    <property type="match status" value="1"/>
</dbReference>
<dbReference type="Proteomes" id="UP000604083">
    <property type="component" value="Unassembled WGS sequence"/>
</dbReference>
<evidence type="ECO:0000259" key="2">
    <source>
        <dbReference type="SMART" id="SM01360"/>
    </source>
</evidence>
<dbReference type="Gene3D" id="2.60.40.1930">
    <property type="match status" value="1"/>
</dbReference>
<sequence length="1961" mass="218819">MSANRDAQWKAVAEAQEKDQPQTVVALLKPLEEAARAEQAWGEAGKALVMRLMAEGEVHRELPQLLVALEDEIAEAPAELEPVLELLSASLLHRHYQQNRWRYAQRTRAGVDEGEDIAEWSLPRMLDEIDERLQAALDASELLQTLSASALDGLLEKKSALGEQLRPTLYDFIAHEAAGFYALEETAAAKPGDLWEMVPDSPALGEVEDFLAWQPETDGSPQGRALVIYQNLLRFHENDEDPTAFLHGQLERLLWAEEAIAGESGERFRAALRKFIAENEDHFASARARYLLAEELKEEGELVAAHEMATAGRAAFPEHPYGLLCGNVVKELEERELQLATETQWTPAGEAIQVTHKNVGRVWFRLYAMTFGEGEEALASEATLDEEELRRLLQKEPARSWVEELPDEGDYARRTSQVTAPQDVDPGYYFLVASAKEDFSIEDNVVASQGIHVTRLALVTRRAPQGGVDGFVVDAVTGAPQSGVEVKAWWQPVHGEVFANSKKHTDESGYFAFPKMERRYVVIAQREQDRAVARSWANQGSRPEKEGFQRSVFFTDRAIYRPGQTIHFKAILAQGNQAEGDYATLPDRAVTVRLLDVNREEVAQLSLTSNARGSVAGAFPAPQGRALGRYQIVCEEISGSTSVRVEEYKRPKFFSEIEAASNEAALGEEVKVTARAEAYTGAAVDGAKVAWRVTRQTRWPDWIGWWRSDLPHSSAEEIAQGEGETDAQGQFELSFTAKPDAEVPVEQEPVFDYLVTVDITDGAGETRSASRTISVAYTTLQASLETDAWLTTEEPVAVRVRTLSHDGEPRAAEGVVKIHRLQEPETCPRAQSGSNIDPFAGIGEGVYGARDIERPEDWELGEMVREFAFSTSAEGEEAGLAELAATLDAGAYRLVLTSKDANGREVKAFRMIQVLDPAGEDFPTMVPFYTVAPEHMVEPGEEFSLLWGSGHEEARAVVEIYQDQQLLQRTWTQGGRTQEMIRFPVTEKQRGGFTVTIFQVSQNRFHQATRQVSVPWTNQELTVRWEHMVNKLEPGAKESWTAVVEGAGGEAAVAEMVATMYDASLDAFASHRFRDLASFYRRESGVWLSPDFSSDFEYFEAQSHFASGRWHSLGDIYRGFFFGETGFGSDPGLPVRRSRAMAMPSAPMMLGGRVAEAEVDSFAAEPVAEEGIMKSVAVRSDADGSGEDGEAGAPVSVRTNLNETAFFFPDLVSDEEGRVRISFTIPEALTTWRFLALAHDDRLRSGLLESEVVTAKDLMVQPNPPRFLREGDELEFTVKVTNQSEETQSGVAKLDLADAATDESRNAALGVEELEKSFEIPAKESRTVSWRLSVPDGAGFLRYRATATTGSLTDGEEGWLPVLPRRVLVTESMALPIRDAGEKEFAFDKLLASGDSETLQNQFVHLQVVSQPAWYAVMALPYLMEFPHECAEQTFNRYYANALAAHIANSDAKIRRIFDLWKNTEALDSPLLKNEDLKGLLLEETPWLAEAKNESEARRRVGLLFEENKLTFELEQALQKVSEMQGEDGLWPWFPGGRGNAYISRYLVTGFARLRHLGVESDLSPALQALAALDADLSESYERIRRNGDLDENNLSQGVAHHLYMRSFFLRDKKLTARDQVAFDYFVAQAKEHWTSLSDRMSRAHTALALHRLGETETAQLITRSLKEHALVDEEQGMRWNDERGWWWWQAPIESQALMIEAFAEVDQDEQAVEDCQVWLIKQKQVGDWETTKATADAVYALLMGGRNLLSSKELLEVTLGGEKVVPEQVEPGTGMYEERLMGAEVKPALGQITLHKKDKGVAWASLHWQYLEDLGKVTSEAGEELQLEKRLFVKRHTDQGEVLEPVTGPVAVGDELVTRLILRNDRAMEFVHLKDQRGSGTEPVNVLSGYRWQDGFGYYEMTRDTASHFFIDHLPAGTHVFETSVRVQHRGVYQTGLAEIRCMYAPEFAAHSASVAVEVR</sequence>